<name>X0ZA46_9ZZZZ</name>
<feature type="transmembrane region" description="Helical" evidence="1">
    <location>
        <begin position="12"/>
        <end position="34"/>
    </location>
</feature>
<reference evidence="2" key="1">
    <citation type="journal article" date="2014" name="Front. Microbiol.">
        <title>High frequency of phylogenetically diverse reductive dehalogenase-homologous genes in deep subseafloor sedimentary metagenomes.</title>
        <authorList>
            <person name="Kawai M."/>
            <person name="Futagami T."/>
            <person name="Toyoda A."/>
            <person name="Takaki Y."/>
            <person name="Nishi S."/>
            <person name="Hori S."/>
            <person name="Arai W."/>
            <person name="Tsubouchi T."/>
            <person name="Morono Y."/>
            <person name="Uchiyama I."/>
            <person name="Ito T."/>
            <person name="Fujiyama A."/>
            <person name="Inagaki F."/>
            <person name="Takami H."/>
        </authorList>
    </citation>
    <scope>NUCLEOTIDE SEQUENCE</scope>
    <source>
        <strain evidence="2">Expedition CK06-06</strain>
    </source>
</reference>
<evidence type="ECO:0000256" key="1">
    <source>
        <dbReference type="SAM" id="Phobius"/>
    </source>
</evidence>
<accession>X0ZA46</accession>
<gene>
    <name evidence="2" type="ORF">S01H4_09565</name>
</gene>
<keyword evidence="1" id="KW-0472">Membrane</keyword>
<evidence type="ECO:0000313" key="2">
    <source>
        <dbReference type="EMBL" id="GAG57273.1"/>
    </source>
</evidence>
<dbReference type="EMBL" id="BART01003483">
    <property type="protein sequence ID" value="GAG57273.1"/>
    <property type="molecule type" value="Genomic_DNA"/>
</dbReference>
<protein>
    <recommendedName>
        <fullName evidence="3">ABC transmembrane type-1 domain-containing protein</fullName>
    </recommendedName>
</protein>
<organism evidence="2">
    <name type="scientific">marine sediment metagenome</name>
    <dbReference type="NCBI Taxonomy" id="412755"/>
    <lineage>
        <taxon>unclassified sequences</taxon>
        <taxon>metagenomes</taxon>
        <taxon>ecological metagenomes</taxon>
    </lineage>
</organism>
<dbReference type="AlphaFoldDB" id="X0ZA46"/>
<dbReference type="SUPFAM" id="SSF160964">
    <property type="entry name" value="MalF N-terminal region-like"/>
    <property type="match status" value="1"/>
</dbReference>
<proteinExistence type="predicted"/>
<keyword evidence="1" id="KW-0812">Transmembrane</keyword>
<keyword evidence="1" id="KW-1133">Transmembrane helix</keyword>
<evidence type="ECO:0008006" key="3">
    <source>
        <dbReference type="Google" id="ProtNLM"/>
    </source>
</evidence>
<sequence>MQKRDKSIWSSGKGVILILPGIVLFFSFFLYPIIYSVKMSTTNASFFNLIKGPEFIGLSYYK</sequence>
<feature type="non-terminal residue" evidence="2">
    <location>
        <position position="62"/>
    </location>
</feature>
<comment type="caution">
    <text evidence="2">The sequence shown here is derived from an EMBL/GenBank/DDBJ whole genome shotgun (WGS) entry which is preliminary data.</text>
</comment>